<dbReference type="AlphaFoldDB" id="A0A556MFU7"/>
<dbReference type="Pfam" id="PF14905">
    <property type="entry name" value="OMP_b-brl_3"/>
    <property type="match status" value="1"/>
</dbReference>
<name>A0A556MFU7_9SPHI</name>
<reference evidence="3 4" key="1">
    <citation type="submission" date="2019-07" db="EMBL/GenBank/DDBJ databases">
        <authorList>
            <person name="Huq M.A."/>
        </authorList>
    </citation>
    <scope>NUCLEOTIDE SEQUENCE [LARGE SCALE GENOMIC DNA]</scope>
    <source>
        <strain evidence="3 4">MAH-19</strain>
    </source>
</reference>
<dbReference type="SUPFAM" id="SSF56935">
    <property type="entry name" value="Porins"/>
    <property type="match status" value="1"/>
</dbReference>
<gene>
    <name evidence="3" type="ORF">FO440_20110</name>
</gene>
<dbReference type="Gene3D" id="2.60.40.1120">
    <property type="entry name" value="Carboxypeptidase-like, regulatory domain"/>
    <property type="match status" value="1"/>
</dbReference>
<proteinExistence type="predicted"/>
<dbReference type="EMBL" id="VLPK01000004">
    <property type="protein sequence ID" value="TSJ38811.1"/>
    <property type="molecule type" value="Genomic_DNA"/>
</dbReference>
<feature type="signal peptide" evidence="1">
    <location>
        <begin position="1"/>
        <end position="22"/>
    </location>
</feature>
<dbReference type="SUPFAM" id="SSF49464">
    <property type="entry name" value="Carboxypeptidase regulatory domain-like"/>
    <property type="match status" value="1"/>
</dbReference>
<comment type="caution">
    <text evidence="3">The sequence shown here is derived from an EMBL/GenBank/DDBJ whole genome shotgun (WGS) entry which is preliminary data.</text>
</comment>
<keyword evidence="1" id="KW-0732">Signal</keyword>
<evidence type="ECO:0000256" key="1">
    <source>
        <dbReference type="SAM" id="SignalP"/>
    </source>
</evidence>
<dbReference type="InterPro" id="IPR041700">
    <property type="entry name" value="OMP_b-brl_3"/>
</dbReference>
<evidence type="ECO:0000313" key="4">
    <source>
        <dbReference type="Proteomes" id="UP000318733"/>
    </source>
</evidence>
<feature type="chain" id="PRO_5021704830" evidence="1">
    <location>
        <begin position="23"/>
        <end position="875"/>
    </location>
</feature>
<dbReference type="RefSeq" id="WP_144250093.1">
    <property type="nucleotide sequence ID" value="NZ_VLPK01000004.1"/>
</dbReference>
<keyword evidence="4" id="KW-1185">Reference proteome</keyword>
<organism evidence="3 4">
    <name type="scientific">Mucilaginibacter corticis</name>
    <dbReference type="NCBI Taxonomy" id="2597670"/>
    <lineage>
        <taxon>Bacteria</taxon>
        <taxon>Pseudomonadati</taxon>
        <taxon>Bacteroidota</taxon>
        <taxon>Sphingobacteriia</taxon>
        <taxon>Sphingobacteriales</taxon>
        <taxon>Sphingobacteriaceae</taxon>
        <taxon>Mucilaginibacter</taxon>
    </lineage>
</organism>
<dbReference type="Pfam" id="PF13715">
    <property type="entry name" value="CarbopepD_reg_2"/>
    <property type="match status" value="1"/>
</dbReference>
<evidence type="ECO:0000259" key="2">
    <source>
        <dbReference type="Pfam" id="PF14905"/>
    </source>
</evidence>
<dbReference type="OrthoDB" id="1086219at2"/>
<sequence length="875" mass="96917">MPQKLIVLFAMLFCMYAGKLHAQKSVNVKGNITDSTSAPLEGANIRIVSSTDSFKLTSDAKGFFTFHSIKQQSFQLKVSYLGYLDFVKNVTAPDNGDEINFGTIILLTDAKNLKEVVIKNKARPIVLKKDTIEYNVASYHKSDEEMVQDLLKRLPGLTVDKDGNLTSEGKPVTKIRVNGKDFFTGNVSEFIKQLPVGILSKVQIVNDYGDDAAFTGIKKTSTQTLNLVTKPGMDNGMFGNFSTTAGTNKQLGTGASGNYWRSSRQISASGDIRTAKNTVGSNTYNSMGFGYGDELAKKLNIRANYNYNNTKSSAQNKTFTQTVNSIGQIDNDVNSITASRNNQHNLNANLNYVPDTISYISFNANIGLNRTNDTSFSNAQQTGVIKQGLITGNSGNAKSPRANAGLTIGRNLNRTNRLTATLQYSTDNTSSNNQINRNIRYYDTLGTFKKDSTFNSMVINTAHSQNVSINIIYTKILSKKSNIDLTYSFNKNTQKTVLETDLVKPLKGLARIDSLSSNSSNSFSISRLDLNYRFSGPKLNMTDGIAIQRNAMSGFYKQNDKVSISTYNLSPVFNVSYSPSVENQFSMSYYGFSQSPSLEQLQPVRDTHDLQNVIIGNPDLKPSFNHSISSNYRHSSPKGQLISFSLNTSFSQNQIISNTKIEKDTLNSLKQITTYLNASGTNNVMGTYEWSIPIKIGKNVLSTSFSGIVNLGRQVVYTDNLKSFNNTRNLSQNIRTMLNLDKFGTDIVVTYMQSYNHYTVGQGLNNTTSQLTINWGGRLNFANTWINANISKSYIHGYTNIGANNPLIANASVQQSLFKNKLSLNLQVNDIFNQSNMVTQQVSGNSIISNKSSYITRYITFTCVYHISKFGIFRK</sequence>
<accession>A0A556MFU7</accession>
<feature type="domain" description="Outer membrane protein beta-barrel" evidence="2">
    <location>
        <begin position="415"/>
        <end position="865"/>
    </location>
</feature>
<dbReference type="Proteomes" id="UP000318733">
    <property type="component" value="Unassembled WGS sequence"/>
</dbReference>
<protein>
    <submittedName>
        <fullName evidence="3">Outer membrane beta-barrel protein</fullName>
    </submittedName>
</protein>
<evidence type="ECO:0000313" key="3">
    <source>
        <dbReference type="EMBL" id="TSJ38811.1"/>
    </source>
</evidence>
<dbReference type="InterPro" id="IPR008969">
    <property type="entry name" value="CarboxyPept-like_regulatory"/>
</dbReference>